<gene>
    <name evidence="3" type="ORF">BO71DRAFT_408397</name>
</gene>
<dbReference type="EMBL" id="KZ825850">
    <property type="protein sequence ID" value="PYH95611.1"/>
    <property type="molecule type" value="Genomic_DNA"/>
</dbReference>
<evidence type="ECO:0000313" key="3">
    <source>
        <dbReference type="EMBL" id="PYH95611.1"/>
    </source>
</evidence>
<organism evidence="3 4">
    <name type="scientific">Aspergillus ellipticus CBS 707.79</name>
    <dbReference type="NCBI Taxonomy" id="1448320"/>
    <lineage>
        <taxon>Eukaryota</taxon>
        <taxon>Fungi</taxon>
        <taxon>Dikarya</taxon>
        <taxon>Ascomycota</taxon>
        <taxon>Pezizomycotina</taxon>
        <taxon>Eurotiomycetes</taxon>
        <taxon>Eurotiomycetidae</taxon>
        <taxon>Eurotiales</taxon>
        <taxon>Aspergillaceae</taxon>
        <taxon>Aspergillus</taxon>
        <taxon>Aspergillus subgen. Circumdati</taxon>
    </lineage>
</organism>
<dbReference type="InterPro" id="IPR021514">
    <property type="entry name" value="DUF3176"/>
</dbReference>
<evidence type="ECO:0000256" key="2">
    <source>
        <dbReference type="SAM" id="Phobius"/>
    </source>
</evidence>
<feature type="compositionally biased region" description="Basic and acidic residues" evidence="1">
    <location>
        <begin position="38"/>
        <end position="48"/>
    </location>
</feature>
<keyword evidence="2" id="KW-0472">Membrane</keyword>
<dbReference type="OrthoDB" id="5242705at2759"/>
<keyword evidence="2" id="KW-0812">Transmembrane</keyword>
<dbReference type="STRING" id="1448320.A0A319DE98"/>
<feature type="transmembrane region" description="Helical" evidence="2">
    <location>
        <begin position="62"/>
        <end position="84"/>
    </location>
</feature>
<keyword evidence="4" id="KW-1185">Reference proteome</keyword>
<proteinExistence type="predicted"/>
<dbReference type="Pfam" id="PF11374">
    <property type="entry name" value="DUF3176"/>
    <property type="match status" value="1"/>
</dbReference>
<protein>
    <submittedName>
        <fullName evidence="3">Uncharacterized protein</fullName>
    </submittedName>
</protein>
<dbReference type="PANTHER" id="PTHR35394:SF5">
    <property type="entry name" value="DUF3176 DOMAIN-CONTAINING PROTEIN"/>
    <property type="match status" value="1"/>
</dbReference>
<dbReference type="Proteomes" id="UP000247810">
    <property type="component" value="Unassembled WGS sequence"/>
</dbReference>
<reference evidence="3 4" key="1">
    <citation type="submission" date="2018-02" db="EMBL/GenBank/DDBJ databases">
        <title>The genomes of Aspergillus section Nigri reveals drivers in fungal speciation.</title>
        <authorList>
            <consortium name="DOE Joint Genome Institute"/>
            <person name="Vesth T.C."/>
            <person name="Nybo J."/>
            <person name="Theobald S."/>
            <person name="Brandl J."/>
            <person name="Frisvad J.C."/>
            <person name="Nielsen K.F."/>
            <person name="Lyhne E.K."/>
            <person name="Kogle M.E."/>
            <person name="Kuo A."/>
            <person name="Riley R."/>
            <person name="Clum A."/>
            <person name="Nolan M."/>
            <person name="Lipzen A."/>
            <person name="Salamov A."/>
            <person name="Henrissat B."/>
            <person name="Wiebenga A."/>
            <person name="De vries R.P."/>
            <person name="Grigoriev I.V."/>
            <person name="Mortensen U.H."/>
            <person name="Andersen M.R."/>
            <person name="Baker S.E."/>
        </authorList>
    </citation>
    <scope>NUCLEOTIDE SEQUENCE [LARGE SCALE GENOMIC DNA]</scope>
    <source>
        <strain evidence="3 4">CBS 707.79</strain>
    </source>
</reference>
<dbReference type="AlphaFoldDB" id="A0A319DE98"/>
<accession>A0A319DE98</accession>
<dbReference type="PANTHER" id="PTHR35394">
    <property type="entry name" value="DUF3176 DOMAIN-CONTAINING PROTEIN"/>
    <property type="match status" value="1"/>
</dbReference>
<sequence>MPTESPQRHSSVSSIHSLHNRAQYEALDQCQGQPVAEPKPKAGADSKAKVPKKSGWVEIQEWHVLEILGMLLAAGALIATVIILRSYDQKPQPVWHYMSLNSLISWLSTISKACILFSVSEALGQLKWVWFAQARRPLPNLEAFDSASRGLYGSALLIWMLKGRHFAIWGSLAMILALGYDPCVQNLVHYYSQLTEDAHQQAFVANSSTYTAYGSGGMLASDPWVDPVLKGNVYNALFNLDDSRPWATPHYVCSSGNCTWDPVAALGARALCSDVTHFLQAKNATVEGEGTELKNTVFLPNSTVMVWFNSTLVGDQVYMAVGAVNPTQALVYTNATYEPIQFIAPLNVNSTTGDDHPALESISQFKATECSLEPTVRSFNASVQNSVYQEKTLAVWSQDMRHLSSLQRRGAQPAFKGSPPGWGAAQGMQFNQTFLIDDSASTALGTFLEYLFTGSYRITGHKTRLQVEDSEDGNAYATADTIQALMMGNMTGCSPYTTEKFACAMQNVAAAVSKSFRDSAYIAAGSDIAGANMTEGRGLISQTFVEVHWQWIALPVVVWALGVLTLVGTAWKTRRSRVPTWQNSPMPLLYMYRGRDEDVRNGEGGKLSEGFISGSEDVRVMLCKENNRFTLS</sequence>
<feature type="transmembrane region" description="Helical" evidence="2">
    <location>
        <begin position="549"/>
        <end position="571"/>
    </location>
</feature>
<evidence type="ECO:0000256" key="1">
    <source>
        <dbReference type="SAM" id="MobiDB-lite"/>
    </source>
</evidence>
<name>A0A319DE98_9EURO</name>
<evidence type="ECO:0000313" key="4">
    <source>
        <dbReference type="Proteomes" id="UP000247810"/>
    </source>
</evidence>
<keyword evidence="2" id="KW-1133">Transmembrane helix</keyword>
<feature type="region of interest" description="Disordered" evidence="1">
    <location>
        <begin position="29"/>
        <end position="49"/>
    </location>
</feature>
<dbReference type="VEuPathDB" id="FungiDB:BO71DRAFT_408397"/>